<reference evidence="2" key="1">
    <citation type="journal article" date="2022" name="Mol. Ecol. Resour.">
        <title>The genomes of chicory, endive, great burdock and yacon provide insights into Asteraceae palaeo-polyploidization history and plant inulin production.</title>
        <authorList>
            <person name="Fan W."/>
            <person name="Wang S."/>
            <person name="Wang H."/>
            <person name="Wang A."/>
            <person name="Jiang F."/>
            <person name="Liu H."/>
            <person name="Zhao H."/>
            <person name="Xu D."/>
            <person name="Zhang Y."/>
        </authorList>
    </citation>
    <scope>NUCLEOTIDE SEQUENCE [LARGE SCALE GENOMIC DNA]</scope>
    <source>
        <strain evidence="2">cv. Yunnan</strain>
    </source>
</reference>
<proteinExistence type="predicted"/>
<sequence>MSSPFSLIVGNEMILRCLKATSKATDTHNAKAIEACNKEWDSDPIIFHRQQQGIHFLLLTFVDFHLRPPTYRLQPPLNPKFAHSPLTSHLVLIKGELTEPWRPRQCRLVGIERENR</sequence>
<organism evidence="1 2">
    <name type="scientific">Smallanthus sonchifolius</name>
    <dbReference type="NCBI Taxonomy" id="185202"/>
    <lineage>
        <taxon>Eukaryota</taxon>
        <taxon>Viridiplantae</taxon>
        <taxon>Streptophyta</taxon>
        <taxon>Embryophyta</taxon>
        <taxon>Tracheophyta</taxon>
        <taxon>Spermatophyta</taxon>
        <taxon>Magnoliopsida</taxon>
        <taxon>eudicotyledons</taxon>
        <taxon>Gunneridae</taxon>
        <taxon>Pentapetalae</taxon>
        <taxon>asterids</taxon>
        <taxon>campanulids</taxon>
        <taxon>Asterales</taxon>
        <taxon>Asteraceae</taxon>
        <taxon>Asteroideae</taxon>
        <taxon>Heliantheae alliance</taxon>
        <taxon>Millerieae</taxon>
        <taxon>Smallanthus</taxon>
    </lineage>
</organism>
<name>A0ACB9K5E0_9ASTR</name>
<evidence type="ECO:0000313" key="2">
    <source>
        <dbReference type="Proteomes" id="UP001056120"/>
    </source>
</evidence>
<comment type="caution">
    <text evidence="1">The sequence shown here is derived from an EMBL/GenBank/DDBJ whole genome shotgun (WGS) entry which is preliminary data.</text>
</comment>
<gene>
    <name evidence="1" type="ORF">L1987_01463</name>
</gene>
<dbReference type="EMBL" id="CM042018">
    <property type="protein sequence ID" value="KAI3827390.1"/>
    <property type="molecule type" value="Genomic_DNA"/>
</dbReference>
<keyword evidence="2" id="KW-1185">Reference proteome</keyword>
<reference evidence="1 2" key="2">
    <citation type="journal article" date="2022" name="Mol. Ecol. Resour.">
        <title>The genomes of chicory, endive, great burdock and yacon provide insights into Asteraceae paleo-polyploidization history and plant inulin production.</title>
        <authorList>
            <person name="Fan W."/>
            <person name="Wang S."/>
            <person name="Wang H."/>
            <person name="Wang A."/>
            <person name="Jiang F."/>
            <person name="Liu H."/>
            <person name="Zhao H."/>
            <person name="Xu D."/>
            <person name="Zhang Y."/>
        </authorList>
    </citation>
    <scope>NUCLEOTIDE SEQUENCE [LARGE SCALE GENOMIC DNA]</scope>
    <source>
        <strain evidence="2">cv. Yunnan</strain>
        <tissue evidence="1">Leaves</tissue>
    </source>
</reference>
<protein>
    <submittedName>
        <fullName evidence="1">Uncharacterized protein</fullName>
    </submittedName>
</protein>
<dbReference type="Proteomes" id="UP001056120">
    <property type="component" value="Linkage Group LG01"/>
</dbReference>
<evidence type="ECO:0000313" key="1">
    <source>
        <dbReference type="EMBL" id="KAI3827390.1"/>
    </source>
</evidence>
<accession>A0ACB9K5E0</accession>